<comment type="caution">
    <text evidence="2">The sequence shown here is derived from an EMBL/GenBank/DDBJ whole genome shotgun (WGS) entry which is preliminary data.</text>
</comment>
<evidence type="ECO:0000313" key="4">
    <source>
        <dbReference type="Proteomes" id="UP001242288"/>
    </source>
</evidence>
<dbReference type="AlphaFoldDB" id="A0AAP5BCI1"/>
<keyword evidence="3" id="KW-1185">Reference proteome</keyword>
<organism evidence="2 4">
    <name type="scientific">Paraburkholderia madseniana</name>
    <dbReference type="NCBI Taxonomy" id="2599607"/>
    <lineage>
        <taxon>Bacteria</taxon>
        <taxon>Pseudomonadati</taxon>
        <taxon>Pseudomonadota</taxon>
        <taxon>Betaproteobacteria</taxon>
        <taxon>Burkholderiales</taxon>
        <taxon>Burkholderiaceae</taxon>
        <taxon>Paraburkholderia</taxon>
    </lineage>
</organism>
<reference evidence="2" key="1">
    <citation type="submission" date="2022-06" db="EMBL/GenBank/DDBJ databases">
        <title>PHB producers.</title>
        <authorList>
            <person name="Besaury L."/>
        </authorList>
    </citation>
    <scope>NUCLEOTIDE SEQUENCE</scope>
    <source>
        <strain evidence="2 3">SEWS6</strain>
    </source>
</reference>
<evidence type="ECO:0000313" key="2">
    <source>
        <dbReference type="EMBL" id="MDQ6408040.1"/>
    </source>
</evidence>
<dbReference type="RefSeq" id="WP_408517127.1">
    <property type="nucleotide sequence ID" value="NZ_JAQQFJ010000013.1"/>
</dbReference>
<dbReference type="EMBL" id="JAMXWF010000008">
    <property type="protein sequence ID" value="MDQ6408040.1"/>
    <property type="molecule type" value="Genomic_DNA"/>
</dbReference>
<dbReference type="Proteomes" id="UP001242288">
    <property type="component" value="Unassembled WGS sequence"/>
</dbReference>
<gene>
    <name evidence="2" type="ORF">NIE36_12595</name>
    <name evidence="1" type="ORF">OSB80_12630</name>
</gene>
<evidence type="ECO:0000313" key="1">
    <source>
        <dbReference type="EMBL" id="MCX4146214.1"/>
    </source>
</evidence>
<dbReference type="EMBL" id="JAPKHW010000008">
    <property type="protein sequence ID" value="MCX4146214.1"/>
    <property type="molecule type" value="Genomic_DNA"/>
</dbReference>
<sequence length="172" mass="18717">MTLSGNGGGFCITGSIRTGRLQKCLRSAYKNLSVEWFCAPRSESPTMAVFATQIEGLKMRVSKFALALLTACFTLNASAEMTAAQYKLWAHTDNNSVYAAYITGTINALGWANGDLVSKKRPPLFCPPQNLAIGNQNVYPLLDQFFTNHPSISDDFPIGLAILRTLQAAFPC</sequence>
<protein>
    <recommendedName>
        <fullName evidence="5">Rap1a immunity protein domain-containing protein</fullName>
    </recommendedName>
</protein>
<accession>A0AAP5BCI1</accession>
<evidence type="ECO:0000313" key="3">
    <source>
        <dbReference type="Proteomes" id="UP001209412"/>
    </source>
</evidence>
<dbReference type="Proteomes" id="UP001209412">
    <property type="component" value="Unassembled WGS sequence"/>
</dbReference>
<name>A0AAP5BCI1_9BURK</name>
<proteinExistence type="predicted"/>
<evidence type="ECO:0008006" key="5">
    <source>
        <dbReference type="Google" id="ProtNLM"/>
    </source>
</evidence>